<comment type="subcellular location">
    <subcellularLocation>
        <location evidence="1">Secreted</location>
    </subcellularLocation>
</comment>
<dbReference type="InterPro" id="IPR018511">
    <property type="entry name" value="Hemolysin-typ_Ca-bd_CS"/>
</dbReference>
<sequence>MATFAGAPGNDTFSGTADADRAQGFGGADTLSGLGGNDTLWGGNSVQGAGADAADGGDLLDGGDGVDEVFGQGGNDTLTGGPGKDLLNGGLGTDLADYLDNADTRRILAAVIGGQITVDDGLGGTDTLLGIEAIRGGAGNDGIALAGLTGAFRLEGSGGDDTLVGGAGADTLIGGAGDDSLAGGAGSGPDTADYSGNAAAQPIGLVVVGGALRGDDGLGGQDALDGIEAILATPGDDTLNAAGYSAAGLVLQGNGGDDAITGGSGADTLPGGEGNDTLAPGAGSDLVDGEGGIDLVSYAGNAASQPVNLGSLGGILRGTDGLGGSDTLLGIEILELGAGNDSVAAGGLGTAIEIRGGGGGDFIFGSTFDDTLIGGAGNDSLGGQGGRDVASYVFNTAEQPISLSFSGSPAFYRVNDGQGGIDTLTDIEVVLGGAGNDSLAITTGPTIELQGGEGADTLAGAAANDTLRGGAGDDSLLPGAGDDLVDGGPGIDTVSYAGVTGGQPVRLLAVVAPVGGAIQLSGPDGQGGIDVIRNVEVIIGGRFDDLVDARLIQASQTLIGGGGDDILQGGIFADMLVGGTGDDVLIGAFDTASYADNGFGQAIGLTAAGPYLIVADGLGGTDILDGITTVTGGAGNDRMDATGLVRPGPSAPSAGDPNDLGLSGGGGNDSLRGSGGRDTLAGGSGNDTLAGGAAADLLAGNDNNDLLLIGTGQDTLDGGAGDDTASFGDSGPGQGVTARLSGTPGDLLLEHGPGFGTTARLLGVEAVAGGGGDDSLFAAAAGLAVDLAGGGGKDTLVGGSGLDSLDGGDGNDSLVGGARFDLLVGGEGDDTLQPGGEGGSGDGLDFVFGGPGFDTATYAGNGASQRITLSTAGSSPTRLVVADAGSQDDLNGIEAVVGGAGNDTLFAADYGAALSLDGGGGDDSVIGTRLGDTLAGGAGNDTISAGSPGSLGDLVLGGAGRDVFLALRSAAGAVLARLPDGGWTLDAVGGGQTTTLRGVEILRFFDADVALGTPPRRDFGGDGIDEILWRSSEGWVWQWQMQAGQVAGGGGTLLDPGWTVQGTGDFDLDGRADLLWRYGDGTVWLWTMAGAQVTGGGFVAQLDLAWSIRAVADLTGDGRADILWQNTAGDLAVFAMNGTAVVGGGGIAGPGAPWSFAAAADLSGDGRADILWRNAATGGFVAWAMDGTSVLAAVDLGAETAGGLTDWALAGTGDFDGDGRADLLLRSAGTGALVLWDLQPGLARTSLYVGAPGPDWSVAAIGDHTGDGRADILFRGAAGGLALWTMQGATVLAVTALADPGAAWQVVG</sequence>
<protein>
    <recommendedName>
        <fullName evidence="7">Calcium-binding protein</fullName>
    </recommendedName>
</protein>
<dbReference type="EMBL" id="NRSG01000154">
    <property type="protein sequence ID" value="MBK1660190.1"/>
    <property type="molecule type" value="Genomic_DNA"/>
</dbReference>
<dbReference type="PANTHER" id="PTHR38340:SF1">
    <property type="entry name" value="S-LAYER PROTEIN"/>
    <property type="match status" value="1"/>
</dbReference>
<dbReference type="InterPro" id="IPR001343">
    <property type="entry name" value="Hemolysn_Ca-bd"/>
</dbReference>
<keyword evidence="6" id="KW-1185">Reference proteome</keyword>
<keyword evidence="2" id="KW-0964">Secreted</keyword>
<dbReference type="Pfam" id="PF00353">
    <property type="entry name" value="HemolysinCabind"/>
    <property type="match status" value="11"/>
</dbReference>
<feature type="compositionally biased region" description="Gly residues" evidence="4">
    <location>
        <begin position="662"/>
        <end position="676"/>
    </location>
</feature>
<evidence type="ECO:0000313" key="5">
    <source>
        <dbReference type="EMBL" id="MBK1660190.1"/>
    </source>
</evidence>
<dbReference type="InterPro" id="IPR028994">
    <property type="entry name" value="Integrin_alpha_N"/>
</dbReference>
<organism evidence="5 6">
    <name type="scientific">Paracraurococcus ruber</name>
    <dbReference type="NCBI Taxonomy" id="77675"/>
    <lineage>
        <taxon>Bacteria</taxon>
        <taxon>Pseudomonadati</taxon>
        <taxon>Pseudomonadota</taxon>
        <taxon>Alphaproteobacteria</taxon>
        <taxon>Acetobacterales</taxon>
        <taxon>Roseomonadaceae</taxon>
        <taxon>Paracraurococcus</taxon>
    </lineage>
</organism>
<feature type="region of interest" description="Disordered" evidence="4">
    <location>
        <begin position="52"/>
        <end position="84"/>
    </location>
</feature>
<evidence type="ECO:0000256" key="2">
    <source>
        <dbReference type="ARBA" id="ARBA00022525"/>
    </source>
</evidence>
<evidence type="ECO:0000256" key="4">
    <source>
        <dbReference type="SAM" id="MobiDB-lite"/>
    </source>
</evidence>
<dbReference type="PRINTS" id="PR00313">
    <property type="entry name" value="CABNDNGRPT"/>
</dbReference>
<reference evidence="5 6" key="1">
    <citation type="journal article" date="2020" name="Microorganisms">
        <title>Osmotic Adaptation and Compatible Solute Biosynthesis of Phototrophic Bacteria as Revealed from Genome Analyses.</title>
        <authorList>
            <person name="Imhoff J.F."/>
            <person name="Rahn T."/>
            <person name="Kunzel S."/>
            <person name="Keller A."/>
            <person name="Neulinger S.C."/>
        </authorList>
    </citation>
    <scope>NUCLEOTIDE SEQUENCE [LARGE SCALE GENOMIC DNA]</scope>
    <source>
        <strain evidence="5 6">DSM 15382</strain>
    </source>
</reference>
<dbReference type="PROSITE" id="PS00330">
    <property type="entry name" value="HEMOLYSIN_CALCIUM"/>
    <property type="match status" value="7"/>
</dbReference>
<dbReference type="Gene3D" id="2.160.20.160">
    <property type="match status" value="1"/>
</dbReference>
<evidence type="ECO:0000313" key="6">
    <source>
        <dbReference type="Proteomes" id="UP000697995"/>
    </source>
</evidence>
<accession>A0ABS1D0G3</accession>
<dbReference type="SUPFAM" id="SSF51120">
    <property type="entry name" value="beta-Roll"/>
    <property type="match status" value="8"/>
</dbReference>
<dbReference type="RefSeq" id="WP_133221565.1">
    <property type="nucleotide sequence ID" value="NZ_NRSG01000154.1"/>
</dbReference>
<evidence type="ECO:0000256" key="3">
    <source>
        <dbReference type="ARBA" id="ARBA00022729"/>
    </source>
</evidence>
<dbReference type="InterPro" id="IPR011049">
    <property type="entry name" value="Serralysin-like_metalloprot_C"/>
</dbReference>
<dbReference type="PANTHER" id="PTHR38340">
    <property type="entry name" value="S-LAYER PROTEIN"/>
    <property type="match status" value="1"/>
</dbReference>
<evidence type="ECO:0000256" key="1">
    <source>
        <dbReference type="ARBA" id="ARBA00004613"/>
    </source>
</evidence>
<keyword evidence="3" id="KW-0732">Signal</keyword>
<dbReference type="Proteomes" id="UP000697995">
    <property type="component" value="Unassembled WGS sequence"/>
</dbReference>
<name>A0ABS1D0G3_9PROT</name>
<feature type="region of interest" description="Disordered" evidence="4">
    <location>
        <begin position="636"/>
        <end position="684"/>
    </location>
</feature>
<dbReference type="SUPFAM" id="SSF69318">
    <property type="entry name" value="Integrin alpha N-terminal domain"/>
    <property type="match status" value="2"/>
</dbReference>
<dbReference type="InterPro" id="IPR050557">
    <property type="entry name" value="RTX_toxin/Mannuronan_C5-epim"/>
</dbReference>
<dbReference type="Gene3D" id="2.150.10.10">
    <property type="entry name" value="Serralysin-like metalloprotease, C-terminal"/>
    <property type="match status" value="5"/>
</dbReference>
<gene>
    <name evidence="5" type="ORF">CKO45_18315</name>
</gene>
<dbReference type="Pfam" id="PF13517">
    <property type="entry name" value="FG-GAP_3"/>
    <property type="match status" value="2"/>
</dbReference>
<comment type="caution">
    <text evidence="5">The sequence shown here is derived from an EMBL/GenBank/DDBJ whole genome shotgun (WGS) entry which is preliminary data.</text>
</comment>
<dbReference type="InterPro" id="IPR013517">
    <property type="entry name" value="FG-GAP"/>
</dbReference>
<dbReference type="Gene3D" id="2.130.10.130">
    <property type="entry name" value="Integrin alpha, N-terminal"/>
    <property type="match status" value="1"/>
</dbReference>
<proteinExistence type="predicted"/>
<evidence type="ECO:0008006" key="7">
    <source>
        <dbReference type="Google" id="ProtNLM"/>
    </source>
</evidence>